<protein>
    <recommendedName>
        <fullName evidence="2">PLL-like beta propeller domain-containing protein</fullName>
    </recommendedName>
</protein>
<feature type="signal peptide" evidence="1">
    <location>
        <begin position="1"/>
        <end position="31"/>
    </location>
</feature>
<name>A0ABS5KT96_9ACTN</name>
<evidence type="ECO:0000313" key="3">
    <source>
        <dbReference type="EMBL" id="MBS2549277.1"/>
    </source>
</evidence>
<proteinExistence type="predicted"/>
<keyword evidence="4" id="KW-1185">Reference proteome</keyword>
<gene>
    <name evidence="3" type="ORF">KGQ19_20650</name>
</gene>
<dbReference type="Gene3D" id="2.120.10.70">
    <property type="entry name" value="Fucose-specific lectin"/>
    <property type="match status" value="1"/>
</dbReference>
<organism evidence="3 4">
    <name type="scientific">Catenulispora pinistramenti</name>
    <dbReference type="NCBI Taxonomy" id="2705254"/>
    <lineage>
        <taxon>Bacteria</taxon>
        <taxon>Bacillati</taxon>
        <taxon>Actinomycetota</taxon>
        <taxon>Actinomycetes</taxon>
        <taxon>Catenulisporales</taxon>
        <taxon>Catenulisporaceae</taxon>
        <taxon>Catenulispora</taxon>
    </lineage>
</organism>
<dbReference type="RefSeq" id="WP_212010841.1">
    <property type="nucleotide sequence ID" value="NZ_JAAFYZ010000068.1"/>
</dbReference>
<feature type="domain" description="PLL-like beta propeller" evidence="2">
    <location>
        <begin position="413"/>
        <end position="503"/>
    </location>
</feature>
<evidence type="ECO:0000313" key="4">
    <source>
        <dbReference type="Proteomes" id="UP000730482"/>
    </source>
</evidence>
<accession>A0ABS5KT96</accession>
<evidence type="ECO:0000256" key="1">
    <source>
        <dbReference type="SAM" id="SignalP"/>
    </source>
</evidence>
<dbReference type="Gene3D" id="3.90.1720.10">
    <property type="entry name" value="endopeptidase domain like (from Nostoc punctiforme)"/>
    <property type="match status" value="1"/>
</dbReference>
<reference evidence="3 4" key="1">
    <citation type="submission" date="2020-02" db="EMBL/GenBank/DDBJ databases">
        <title>Acidophilic actinobacteria isolated from forest soil.</title>
        <authorList>
            <person name="Golinska P."/>
        </authorList>
    </citation>
    <scope>NUCLEOTIDE SEQUENCE [LARGE SCALE GENOMIC DNA]</scope>
    <source>
        <strain evidence="3 4">NL8</strain>
    </source>
</reference>
<dbReference type="InterPro" id="IPR058502">
    <property type="entry name" value="PLL-like_beta-prop"/>
</dbReference>
<dbReference type="Proteomes" id="UP000730482">
    <property type="component" value="Unassembled WGS sequence"/>
</dbReference>
<dbReference type="EMBL" id="JAAFYZ010000068">
    <property type="protein sequence ID" value="MBS2549277.1"/>
    <property type="molecule type" value="Genomic_DNA"/>
</dbReference>
<sequence>MRTSQRGMALSAAAVLAILAGGIAVAAPAQADTAVTCTDTSTPDGSISGCMAAERAMYWVNANNGNGVIYDQSATFNSPDGVPYRSDCSGFVSMALHLTPTGLDAFVTGDMYEANGFQDVAKDSLQQGDILDNPSAGDAGHVVMFDHWTDSTHSSYWGFEQHGPSGSYGTSYHVIPYPYFSGSGTYYPQHYTKLAPPAVPAYGQGTGGRIAAGVHADSRVEVFAVTPTGGIENKYETSADGTWSAWNGFGPAGTAVAVATGRHADGRLEVFAVMSDGSIMNRYETAPDKPWSNWYGFAPAGTAKSATVGVHQDGRLEVFAVTPAGGIQNKYETAPEQAWSGWNDFGPAGTVDAVTASQHADGRLEVFAVMSDGSMQNKYESAPEKAWSVWNGYAPAGTANGKGSPGTDSSGVHQDGRMEVFAVTPSGGVENKYETAADKAWTGWNGFGPAGVVTATTVTQHQDGRLEVFAVMSDGSIQNKYETKADAAWSGWNSYAPAATAKP</sequence>
<keyword evidence="1" id="KW-0732">Signal</keyword>
<evidence type="ECO:0000259" key="2">
    <source>
        <dbReference type="Pfam" id="PF26607"/>
    </source>
</evidence>
<dbReference type="Pfam" id="PF26607">
    <property type="entry name" value="DUF8189"/>
    <property type="match status" value="2"/>
</dbReference>
<comment type="caution">
    <text evidence="3">The sequence shown here is derived from an EMBL/GenBank/DDBJ whole genome shotgun (WGS) entry which is preliminary data.</text>
</comment>
<feature type="chain" id="PRO_5047330267" description="PLL-like beta propeller domain-containing protein" evidence="1">
    <location>
        <begin position="32"/>
        <end position="503"/>
    </location>
</feature>
<feature type="domain" description="PLL-like beta propeller" evidence="2">
    <location>
        <begin position="210"/>
        <end position="393"/>
    </location>
</feature>
<dbReference type="CDD" id="cd22954">
    <property type="entry name" value="PLL_lectin"/>
    <property type="match status" value="1"/>
</dbReference>
<dbReference type="SUPFAM" id="SSF89372">
    <property type="entry name" value="Fucose-specific lectin"/>
    <property type="match status" value="2"/>
</dbReference>